<dbReference type="GO" id="GO:0005829">
    <property type="term" value="C:cytosol"/>
    <property type="evidence" value="ECO:0007669"/>
    <property type="project" value="TreeGrafter"/>
</dbReference>
<dbReference type="Pfam" id="PF01968">
    <property type="entry name" value="Hydantoinase_A"/>
    <property type="match status" value="1"/>
</dbReference>
<feature type="domain" description="Hydantoinase A/oxoprolinase" evidence="1">
    <location>
        <begin position="196"/>
        <end position="480"/>
    </location>
</feature>
<dbReference type="PANTHER" id="PTHR11365:SF23">
    <property type="entry name" value="HYPOTHETICAL 5-OXOPROLINASE (EUROFUNG)-RELATED"/>
    <property type="match status" value="1"/>
</dbReference>
<protein>
    <submittedName>
        <fullName evidence="4">Hydantoinase</fullName>
    </submittedName>
</protein>
<evidence type="ECO:0000259" key="1">
    <source>
        <dbReference type="Pfam" id="PF01968"/>
    </source>
</evidence>
<evidence type="ECO:0000313" key="4">
    <source>
        <dbReference type="EMBL" id="GGC46124.1"/>
    </source>
</evidence>
<comment type="caution">
    <text evidence="4">The sequence shown here is derived from an EMBL/GenBank/DDBJ whole genome shotgun (WGS) entry which is preliminary data.</text>
</comment>
<organism evidence="4 5">
    <name type="scientific">Chelatococcus reniformis</name>
    <dbReference type="NCBI Taxonomy" id="1494448"/>
    <lineage>
        <taxon>Bacteria</taxon>
        <taxon>Pseudomonadati</taxon>
        <taxon>Pseudomonadota</taxon>
        <taxon>Alphaproteobacteria</taxon>
        <taxon>Hyphomicrobiales</taxon>
        <taxon>Chelatococcaceae</taxon>
        <taxon>Chelatococcus</taxon>
    </lineage>
</organism>
<dbReference type="EMBL" id="BMGG01000001">
    <property type="protein sequence ID" value="GGC46124.1"/>
    <property type="molecule type" value="Genomic_DNA"/>
</dbReference>
<name>A0A916TWP5_9HYPH</name>
<sequence length="672" mass="71156">MRVGIEVGGTFTDLVAVDGGRVEVVKVPSTPGAPEIGAFGSLEAAGIAAADVTDLVHGSTVATNAILERKGASIAFLTTRGFRDILFFQRHDRRNIYDLRYAKPAPPVRRKDCFEVSERVDAAGAVIQPLDEAEVRATLIPQLAEGGYQALAICLLSAYIAPAHEERLKALIGAALPELRIACSHEVAQEFREFERASTTVLSAYVQPVIDGYLDRFEATLARAGFQGGFSVMQSNGGRLPAVAMRRNSITALFSGPAAGVVGAIRQAERSQRRNLITFDMGGTSTDVCLVVDGAPAIAPETEVDGLPIRTPVLDIVTVGAGGGSLVWIDDGGMLRVGPRSAGASPGPACYGRGGSQPTVTDAHLIRGTIRADAFLGGTMALDVERAHASFEEVAGRLGVSVREAAAAAIRLAVANIVRAVQLVSTERGRDPRDYALLPFGGAGPLLAAEIAEELGIGEILVPPNPGVISALGLLSADYVRVAGVTRRASLGEEAPGLLREEFARFRSGAEAEFRSLGLDGELAFDLTADMRFVGQAFEIPVEIAPDRLAGLKPSDLADDFAAAHRRIYFHGGEPGRNVEIVGLRFGVRRRLDALPEFRERPAAVPHAGEAEIWTAQGAVKARLIDAASLDPADPVEGPTLVEGYSSTLWVPPAWRARRDEPGNIIMQRINA</sequence>
<dbReference type="Pfam" id="PF05378">
    <property type="entry name" value="Hydant_A_N"/>
    <property type="match status" value="1"/>
</dbReference>
<dbReference type="InterPro" id="IPR002821">
    <property type="entry name" value="Hydantoinase_A"/>
</dbReference>
<evidence type="ECO:0000259" key="3">
    <source>
        <dbReference type="Pfam" id="PF19278"/>
    </source>
</evidence>
<dbReference type="Proteomes" id="UP000637002">
    <property type="component" value="Unassembled WGS sequence"/>
</dbReference>
<dbReference type="InterPro" id="IPR049517">
    <property type="entry name" value="ACX-like_C"/>
</dbReference>
<reference evidence="4" key="1">
    <citation type="journal article" date="2014" name="Int. J. Syst. Evol. Microbiol.">
        <title>Complete genome sequence of Corynebacterium casei LMG S-19264T (=DSM 44701T), isolated from a smear-ripened cheese.</title>
        <authorList>
            <consortium name="US DOE Joint Genome Institute (JGI-PGF)"/>
            <person name="Walter F."/>
            <person name="Albersmeier A."/>
            <person name="Kalinowski J."/>
            <person name="Ruckert C."/>
        </authorList>
    </citation>
    <scope>NUCLEOTIDE SEQUENCE</scope>
    <source>
        <strain evidence="4">CGMCC 1.12919</strain>
    </source>
</reference>
<reference evidence="4" key="2">
    <citation type="submission" date="2020-09" db="EMBL/GenBank/DDBJ databases">
        <authorList>
            <person name="Sun Q."/>
            <person name="Zhou Y."/>
        </authorList>
    </citation>
    <scope>NUCLEOTIDE SEQUENCE</scope>
    <source>
        <strain evidence="4">CGMCC 1.12919</strain>
    </source>
</reference>
<dbReference type="InterPro" id="IPR045079">
    <property type="entry name" value="Oxoprolinase-like"/>
</dbReference>
<dbReference type="GO" id="GO:0006749">
    <property type="term" value="P:glutathione metabolic process"/>
    <property type="evidence" value="ECO:0007669"/>
    <property type="project" value="TreeGrafter"/>
</dbReference>
<dbReference type="GO" id="GO:0017168">
    <property type="term" value="F:5-oxoprolinase (ATP-hydrolyzing) activity"/>
    <property type="evidence" value="ECO:0007669"/>
    <property type="project" value="TreeGrafter"/>
</dbReference>
<proteinExistence type="predicted"/>
<feature type="domain" description="Hydantoinase/oxoprolinase N-terminal" evidence="2">
    <location>
        <begin position="2"/>
        <end position="172"/>
    </location>
</feature>
<dbReference type="Pfam" id="PF19278">
    <property type="entry name" value="Hydant_A_C"/>
    <property type="match status" value="1"/>
</dbReference>
<evidence type="ECO:0000259" key="2">
    <source>
        <dbReference type="Pfam" id="PF05378"/>
    </source>
</evidence>
<dbReference type="PANTHER" id="PTHR11365">
    <property type="entry name" value="5-OXOPROLINASE RELATED"/>
    <property type="match status" value="1"/>
</dbReference>
<dbReference type="RefSeq" id="WP_188607232.1">
    <property type="nucleotide sequence ID" value="NZ_BMGG01000001.1"/>
</dbReference>
<dbReference type="InterPro" id="IPR008040">
    <property type="entry name" value="Hydant_A_N"/>
</dbReference>
<keyword evidence="5" id="KW-1185">Reference proteome</keyword>
<accession>A0A916TWP5</accession>
<evidence type="ECO:0000313" key="5">
    <source>
        <dbReference type="Proteomes" id="UP000637002"/>
    </source>
</evidence>
<gene>
    <name evidence="4" type="ORF">GCM10010994_01600</name>
</gene>
<dbReference type="AlphaFoldDB" id="A0A916TWP5"/>
<feature type="domain" description="Acetophenone carboxylase-like C-terminal" evidence="3">
    <location>
        <begin position="508"/>
        <end position="661"/>
    </location>
</feature>